<name>A0A0N5D7M1_THECL</name>
<dbReference type="GO" id="GO:0007064">
    <property type="term" value="P:mitotic sister chromatid cohesion"/>
    <property type="evidence" value="ECO:0007669"/>
    <property type="project" value="InterPro"/>
</dbReference>
<protein>
    <submittedName>
        <fullName evidence="9">Chromosome transmission fidelity protein 8 homolog</fullName>
    </submittedName>
</protein>
<evidence type="ECO:0000256" key="1">
    <source>
        <dbReference type="ARBA" id="ARBA00004123"/>
    </source>
</evidence>
<evidence type="ECO:0000256" key="2">
    <source>
        <dbReference type="ARBA" id="ARBA00022705"/>
    </source>
</evidence>
<dbReference type="Pfam" id="PF09696">
    <property type="entry name" value="Ctf8"/>
    <property type="match status" value="1"/>
</dbReference>
<evidence type="ECO:0000313" key="7">
    <source>
        <dbReference type="EMBL" id="VDN06663.1"/>
    </source>
</evidence>
<keyword evidence="3" id="KW-0238">DNA-binding</keyword>
<evidence type="ECO:0000256" key="5">
    <source>
        <dbReference type="ARBA" id="ARBA00023306"/>
    </source>
</evidence>
<dbReference type="EMBL" id="UYYF01004725">
    <property type="protein sequence ID" value="VDN06663.1"/>
    <property type="molecule type" value="Genomic_DNA"/>
</dbReference>
<reference evidence="7 8" key="2">
    <citation type="submission" date="2018-11" db="EMBL/GenBank/DDBJ databases">
        <authorList>
            <consortium name="Pathogen Informatics"/>
        </authorList>
    </citation>
    <scope>NUCLEOTIDE SEQUENCE [LARGE SCALE GENOMIC DNA]</scope>
</reference>
<evidence type="ECO:0000256" key="4">
    <source>
        <dbReference type="ARBA" id="ARBA00023242"/>
    </source>
</evidence>
<comment type="subcellular location">
    <subcellularLocation>
        <location evidence="1">Nucleus</location>
    </subcellularLocation>
</comment>
<reference evidence="9" key="1">
    <citation type="submission" date="2017-02" db="UniProtKB">
        <authorList>
            <consortium name="WormBaseParasite"/>
        </authorList>
    </citation>
    <scope>IDENTIFICATION</scope>
</reference>
<dbReference type="GO" id="GO:0003677">
    <property type="term" value="F:DNA binding"/>
    <property type="evidence" value="ECO:0007669"/>
    <property type="project" value="UniProtKB-KW"/>
</dbReference>
<dbReference type="InterPro" id="IPR018607">
    <property type="entry name" value="Ctf8"/>
</dbReference>
<evidence type="ECO:0000313" key="8">
    <source>
        <dbReference type="Proteomes" id="UP000276776"/>
    </source>
</evidence>
<dbReference type="PANTHER" id="PTHR28605:SF1">
    <property type="entry name" value="CHROMOSOME TRANSMISSION FIDELITY FACTOR 8"/>
    <property type="match status" value="1"/>
</dbReference>
<dbReference type="GO" id="GO:0031390">
    <property type="term" value="C:Ctf18 RFC-like complex"/>
    <property type="evidence" value="ECO:0007669"/>
    <property type="project" value="InterPro"/>
</dbReference>
<dbReference type="AlphaFoldDB" id="A0A0N5D7M1"/>
<dbReference type="OrthoDB" id="121932at2759"/>
<keyword evidence="2" id="KW-0235">DNA replication</keyword>
<keyword evidence="4" id="KW-0539">Nucleus</keyword>
<gene>
    <name evidence="7" type="ORF">TCLT_LOCUS9061</name>
</gene>
<dbReference type="Proteomes" id="UP000276776">
    <property type="component" value="Unassembled WGS sequence"/>
</dbReference>
<comment type="similarity">
    <text evidence="6">Belongs to the CTF8 family.</text>
</comment>
<dbReference type="OMA" id="TNVPKPC"/>
<evidence type="ECO:0000256" key="3">
    <source>
        <dbReference type="ARBA" id="ARBA00023125"/>
    </source>
</evidence>
<evidence type="ECO:0000256" key="6">
    <source>
        <dbReference type="ARBA" id="ARBA00038447"/>
    </source>
</evidence>
<organism evidence="9">
    <name type="scientific">Thelazia callipaeda</name>
    <name type="common">Oriental eyeworm</name>
    <name type="synonym">Parasitic nematode</name>
    <dbReference type="NCBI Taxonomy" id="103827"/>
    <lineage>
        <taxon>Eukaryota</taxon>
        <taxon>Metazoa</taxon>
        <taxon>Ecdysozoa</taxon>
        <taxon>Nematoda</taxon>
        <taxon>Chromadorea</taxon>
        <taxon>Rhabditida</taxon>
        <taxon>Spirurina</taxon>
        <taxon>Spiruromorpha</taxon>
        <taxon>Thelazioidea</taxon>
        <taxon>Thelaziidae</taxon>
        <taxon>Thelazia</taxon>
    </lineage>
</organism>
<dbReference type="GO" id="GO:0006260">
    <property type="term" value="P:DNA replication"/>
    <property type="evidence" value="ECO:0007669"/>
    <property type="project" value="UniProtKB-KW"/>
</dbReference>
<evidence type="ECO:0000313" key="9">
    <source>
        <dbReference type="WBParaSite" id="TCLT_0000907201-mRNA-1"/>
    </source>
</evidence>
<proteinExistence type="inferred from homology"/>
<accession>A0A0N5D7M1</accession>
<keyword evidence="5" id="KW-0131">Cell cycle</keyword>
<sequence>MQIRLIPRENGIAEWAMIELQGTLEPPGMLSGQHIGKLAWNNNKALLHIGHHIMEGKEVKLENPFLVLVRNTEERTNVQVAAIIRKKVQFRNRPIPI</sequence>
<dbReference type="WBParaSite" id="TCLT_0000907201-mRNA-1">
    <property type="protein sequence ID" value="TCLT_0000907201-mRNA-1"/>
    <property type="gene ID" value="TCLT_0000907201"/>
</dbReference>
<dbReference type="STRING" id="103827.A0A0N5D7M1"/>
<dbReference type="PANTHER" id="PTHR28605">
    <property type="entry name" value="CTF8, CHROMOSOME TRANSMISSION FIDELITY FACTOR 8 HOMOLOG (S. CEREVISIAE)"/>
    <property type="match status" value="1"/>
</dbReference>
<keyword evidence="8" id="KW-1185">Reference proteome</keyword>